<evidence type="ECO:0000256" key="1">
    <source>
        <dbReference type="ARBA" id="ARBA00004302"/>
    </source>
</evidence>
<dbReference type="FunFam" id="2.10.25.10:FF:000094">
    <property type="entry name" value="Laminin subunit alpha-2"/>
    <property type="match status" value="1"/>
</dbReference>
<evidence type="ECO:0000256" key="5">
    <source>
        <dbReference type="ARBA" id="ARBA00022869"/>
    </source>
</evidence>
<feature type="disulfide bond" evidence="9">
    <location>
        <begin position="216"/>
        <end position="225"/>
    </location>
</feature>
<feature type="domain" description="Laminin EGF-like" evidence="13">
    <location>
        <begin position="343"/>
        <end position="395"/>
    </location>
</feature>
<keyword evidence="11" id="KW-0472">Membrane</keyword>
<dbReference type="GeneTree" id="ENSGT00940000167171"/>
<keyword evidence="4" id="KW-0677">Repeat</keyword>
<feature type="domain" description="Laminin EGF-like" evidence="13">
    <location>
        <begin position="147"/>
        <end position="195"/>
    </location>
</feature>
<dbReference type="OrthoDB" id="19138at2759"/>
<evidence type="ECO:0000256" key="11">
    <source>
        <dbReference type="SAM" id="Phobius"/>
    </source>
</evidence>
<keyword evidence="15" id="KW-1185">Reference proteome</keyword>
<keyword evidence="2" id="KW-0964">Secreted</keyword>
<dbReference type="Proteomes" id="UP000261540">
    <property type="component" value="Unplaced"/>
</dbReference>
<feature type="disulfide bond" evidence="9">
    <location>
        <begin position="262"/>
        <end position="271"/>
    </location>
</feature>
<feature type="transmembrane region" description="Helical" evidence="11">
    <location>
        <begin position="464"/>
        <end position="487"/>
    </location>
</feature>
<name>A0A3B3R239_9TELE</name>
<comment type="subcellular location">
    <subcellularLocation>
        <location evidence="1">Secreted</location>
        <location evidence="1">Extracellular space</location>
        <location evidence="1">Extracellular matrix</location>
        <location evidence="1">Basement membrane</location>
    </subcellularLocation>
</comment>
<dbReference type="CDD" id="cd00055">
    <property type="entry name" value="EGF_Lam"/>
    <property type="match status" value="4"/>
</dbReference>
<dbReference type="Pfam" id="PF24973">
    <property type="entry name" value="EGF_LMN_ATRN"/>
    <property type="match status" value="1"/>
</dbReference>
<dbReference type="SMART" id="SM00181">
    <property type="entry name" value="EGF"/>
    <property type="match status" value="5"/>
</dbReference>
<dbReference type="AlphaFoldDB" id="A0A3B3R239"/>
<evidence type="ECO:0000313" key="14">
    <source>
        <dbReference type="Ensembl" id="ENSPKIP00000011980.1"/>
    </source>
</evidence>
<feature type="domain" description="Laminin EGF-like" evidence="13">
    <location>
        <begin position="196"/>
        <end position="242"/>
    </location>
</feature>
<comment type="caution">
    <text evidence="9">Lacks conserved residue(s) required for the propagation of feature annotation.</text>
</comment>
<dbReference type="FunFam" id="2.10.25.10:FF:000188">
    <property type="entry name" value="Laminin subunit gamma 2"/>
    <property type="match status" value="2"/>
</dbReference>
<sequence>MTLFLVVELALFFCSAGAAQAAPGPSASHEAPAGRSPRSPSALINATMLNHLPEDKVGVELAALLRSAGPDTGGAPSTAAAPGVPEAATKITSKSELARSPVARSPSVASSAITTPATEAAPDITANAASLKSAAFSTKSRQVEVPCNCSGEGALDPDDCDQDTGQCACLPGYAGTQCDMCEDGHFNNGSTGCLPCACDSFGAVDHRCDSSGACTCKVGVYGPQCDECHPGFYHFSNTGCQPCQCHNHSSYCHPQSGICLDCQGNTQGPSCEECRPGFYRLPDASLSDDCDTCPCSSTASSGTCHVGANGLPACDQCHAGYTGTTCGRCADDFYGASNSCRPCYCSGNADPATAPRLCHPDTGRCLSCANNTAGVHCELCAPGYAGDALGRGCMPAARSPPRTTTTVTTTAPVAPAASPSDRQGSATKSNSSDSSSPLMPTPLGGTVDNSTATVAVVTWAQFNVIILAVIVATVALLMGAAAAVYAYREYQNRKLNAPFWTIELKEDNISFSSYHDSLPNADVSGLLEDEAGQAAPNGQLALSSPASVYKV</sequence>
<evidence type="ECO:0000256" key="7">
    <source>
        <dbReference type="ARBA" id="ARBA00023180"/>
    </source>
</evidence>
<keyword evidence="7" id="KW-0325">Glycoprotein</keyword>
<keyword evidence="11" id="KW-0812">Transmembrane</keyword>
<dbReference type="PANTHER" id="PTHR10574:SF444">
    <property type="entry name" value="BASEMENT MEMBRANE-SPECIFIC HEPARAN SULFATE PROTEOGLYCAN CORE PROTEIN"/>
    <property type="match status" value="1"/>
</dbReference>
<evidence type="ECO:0000256" key="6">
    <source>
        <dbReference type="ARBA" id="ARBA00023157"/>
    </source>
</evidence>
<dbReference type="PANTHER" id="PTHR10574">
    <property type="entry name" value="NETRIN/LAMININ-RELATED"/>
    <property type="match status" value="1"/>
</dbReference>
<dbReference type="Ensembl" id="ENSPKIT00000036363.1">
    <property type="protein sequence ID" value="ENSPKIP00000011980.1"/>
    <property type="gene ID" value="ENSPKIG00000025634.1"/>
</dbReference>
<dbReference type="FunFam" id="2.10.25.10:FF:000051">
    <property type="entry name" value="Laminin subunit alpha 4"/>
    <property type="match status" value="1"/>
</dbReference>
<organism evidence="14 15">
    <name type="scientific">Paramormyrops kingsleyae</name>
    <dbReference type="NCBI Taxonomy" id="1676925"/>
    <lineage>
        <taxon>Eukaryota</taxon>
        <taxon>Metazoa</taxon>
        <taxon>Chordata</taxon>
        <taxon>Craniata</taxon>
        <taxon>Vertebrata</taxon>
        <taxon>Euteleostomi</taxon>
        <taxon>Actinopterygii</taxon>
        <taxon>Neopterygii</taxon>
        <taxon>Teleostei</taxon>
        <taxon>Osteoglossocephala</taxon>
        <taxon>Osteoglossomorpha</taxon>
        <taxon>Osteoglossiformes</taxon>
        <taxon>Mormyridae</taxon>
        <taxon>Paramormyrops</taxon>
    </lineage>
</organism>
<evidence type="ECO:0000256" key="8">
    <source>
        <dbReference type="ARBA" id="ARBA00023292"/>
    </source>
</evidence>
<protein>
    <submittedName>
        <fullName evidence="14">Multiple epidermal growth factor-like domains protein 9</fullName>
    </submittedName>
</protein>
<dbReference type="SUPFAM" id="SSF57196">
    <property type="entry name" value="EGF/Laminin"/>
    <property type="match status" value="4"/>
</dbReference>
<keyword evidence="3 12" id="KW-0732">Signal</keyword>
<evidence type="ECO:0000256" key="4">
    <source>
        <dbReference type="ARBA" id="ARBA00022737"/>
    </source>
</evidence>
<dbReference type="GO" id="GO:0005604">
    <property type="term" value="C:basement membrane"/>
    <property type="evidence" value="ECO:0007669"/>
    <property type="project" value="UniProtKB-SubCell"/>
</dbReference>
<keyword evidence="6 9" id="KW-1015">Disulfide bond</keyword>
<dbReference type="STRING" id="1676925.ENSPKIP00000011980"/>
<evidence type="ECO:0000256" key="12">
    <source>
        <dbReference type="SAM" id="SignalP"/>
    </source>
</evidence>
<evidence type="ECO:0000256" key="10">
    <source>
        <dbReference type="SAM" id="MobiDB-lite"/>
    </source>
</evidence>
<proteinExistence type="predicted"/>
<keyword evidence="5" id="KW-0272">Extracellular matrix</keyword>
<dbReference type="KEGG" id="pki:111836153"/>
<reference evidence="14" key="1">
    <citation type="submission" date="2025-08" db="UniProtKB">
        <authorList>
            <consortium name="Ensembl"/>
        </authorList>
    </citation>
    <scope>IDENTIFICATION</scope>
</reference>
<feature type="disulfide bond" evidence="9">
    <location>
        <begin position="169"/>
        <end position="178"/>
    </location>
</feature>
<dbReference type="GO" id="GO:0009888">
    <property type="term" value="P:tissue development"/>
    <property type="evidence" value="ECO:0007669"/>
    <property type="project" value="TreeGrafter"/>
</dbReference>
<evidence type="ECO:0000256" key="3">
    <source>
        <dbReference type="ARBA" id="ARBA00022729"/>
    </source>
</evidence>
<keyword evidence="8 9" id="KW-0424">Laminin EGF-like domain</keyword>
<feature type="region of interest" description="Disordered" evidence="10">
    <location>
        <begin position="399"/>
        <end position="444"/>
    </location>
</feature>
<reference evidence="14" key="2">
    <citation type="submission" date="2025-09" db="UniProtKB">
        <authorList>
            <consortium name="Ensembl"/>
        </authorList>
    </citation>
    <scope>IDENTIFICATION</scope>
</reference>
<feature type="chain" id="PRO_5017180667" evidence="12">
    <location>
        <begin position="22"/>
        <end position="551"/>
    </location>
</feature>
<dbReference type="PRINTS" id="PR00011">
    <property type="entry name" value="EGFLAMININ"/>
</dbReference>
<dbReference type="InterPro" id="IPR000742">
    <property type="entry name" value="EGF"/>
</dbReference>
<feature type="disulfide bond" evidence="9">
    <location>
        <begin position="196"/>
        <end position="208"/>
    </location>
</feature>
<dbReference type="InterPro" id="IPR002049">
    <property type="entry name" value="LE_dom"/>
</dbReference>
<dbReference type="GO" id="GO:0005576">
    <property type="term" value="C:extracellular region"/>
    <property type="evidence" value="ECO:0007669"/>
    <property type="project" value="UniProtKB-ARBA"/>
</dbReference>
<feature type="compositionally biased region" description="Low complexity" evidence="10">
    <location>
        <begin position="399"/>
        <end position="436"/>
    </location>
</feature>
<dbReference type="Pfam" id="PF00053">
    <property type="entry name" value="EGF_laminin"/>
    <property type="match status" value="4"/>
</dbReference>
<feature type="signal peptide" evidence="12">
    <location>
        <begin position="1"/>
        <end position="21"/>
    </location>
</feature>
<dbReference type="PROSITE" id="PS50027">
    <property type="entry name" value="EGF_LAM_2"/>
    <property type="match status" value="4"/>
</dbReference>
<evidence type="ECO:0000313" key="15">
    <source>
        <dbReference type="Proteomes" id="UP000261540"/>
    </source>
</evidence>
<dbReference type="InterPro" id="IPR056863">
    <property type="entry name" value="LMN_ATRN_NET-like_EGF"/>
</dbReference>
<feature type="domain" description="Laminin EGF-like" evidence="13">
    <location>
        <begin position="243"/>
        <end position="292"/>
    </location>
</feature>
<keyword evidence="5" id="KW-0084">Basement membrane</keyword>
<dbReference type="SMART" id="SM00180">
    <property type="entry name" value="EGF_Lam"/>
    <property type="match status" value="5"/>
</dbReference>
<feature type="disulfide bond" evidence="9">
    <location>
        <begin position="368"/>
        <end position="377"/>
    </location>
</feature>
<evidence type="ECO:0000256" key="9">
    <source>
        <dbReference type="PROSITE-ProRule" id="PRU00460"/>
    </source>
</evidence>
<evidence type="ECO:0000259" key="13">
    <source>
        <dbReference type="PROSITE" id="PS50027"/>
    </source>
</evidence>
<dbReference type="Gene3D" id="2.10.25.10">
    <property type="entry name" value="Laminin"/>
    <property type="match status" value="5"/>
</dbReference>
<accession>A0A3B3R239</accession>
<dbReference type="PROSITE" id="PS01248">
    <property type="entry name" value="EGF_LAM_1"/>
    <property type="match status" value="3"/>
</dbReference>
<dbReference type="InterPro" id="IPR050440">
    <property type="entry name" value="Laminin/Netrin_ECM"/>
</dbReference>
<dbReference type="GO" id="GO:0009887">
    <property type="term" value="P:animal organ morphogenesis"/>
    <property type="evidence" value="ECO:0007669"/>
    <property type="project" value="TreeGrafter"/>
</dbReference>
<evidence type="ECO:0000256" key="2">
    <source>
        <dbReference type="ARBA" id="ARBA00022525"/>
    </source>
</evidence>
<keyword evidence="11" id="KW-1133">Transmembrane helix</keyword>